<dbReference type="InterPro" id="IPR027491">
    <property type="entry name" value="Ribosomal_bL31_A"/>
</dbReference>
<reference evidence="7" key="1">
    <citation type="journal article" date="2014" name="Front. Microbiol.">
        <title>High frequency of phylogenetically diverse reductive dehalogenase-homologous genes in deep subseafloor sedimentary metagenomes.</title>
        <authorList>
            <person name="Kawai M."/>
            <person name="Futagami T."/>
            <person name="Toyoda A."/>
            <person name="Takaki Y."/>
            <person name="Nishi S."/>
            <person name="Hori S."/>
            <person name="Arai W."/>
            <person name="Tsubouchi T."/>
            <person name="Morono Y."/>
            <person name="Uchiyama I."/>
            <person name="Ito T."/>
            <person name="Fujiyama A."/>
            <person name="Inagaki F."/>
            <person name="Takami H."/>
        </authorList>
    </citation>
    <scope>NUCLEOTIDE SEQUENCE</scope>
    <source>
        <strain evidence="7">Expedition CK06-06</strain>
    </source>
</reference>
<keyword evidence="2" id="KW-0699">rRNA-binding</keyword>
<dbReference type="GO" id="GO:0019843">
    <property type="term" value="F:rRNA binding"/>
    <property type="evidence" value="ECO:0007669"/>
    <property type="project" value="UniProtKB-KW"/>
</dbReference>
<dbReference type="InterPro" id="IPR034704">
    <property type="entry name" value="Ribosomal_bL28/bL31-like_sf"/>
</dbReference>
<dbReference type="NCBIfam" id="TIGR00105">
    <property type="entry name" value="L31"/>
    <property type="match status" value="1"/>
</dbReference>
<dbReference type="PANTHER" id="PTHR33280">
    <property type="entry name" value="50S RIBOSOMAL PROTEIN L31, CHLOROPLASTIC"/>
    <property type="match status" value="1"/>
</dbReference>
<dbReference type="Pfam" id="PF01197">
    <property type="entry name" value="Ribosomal_L31"/>
    <property type="match status" value="1"/>
</dbReference>
<dbReference type="GO" id="GO:0005840">
    <property type="term" value="C:ribosome"/>
    <property type="evidence" value="ECO:0007669"/>
    <property type="project" value="UniProtKB-KW"/>
</dbReference>
<dbReference type="GO" id="GO:1990904">
    <property type="term" value="C:ribonucleoprotein complex"/>
    <property type="evidence" value="ECO:0007669"/>
    <property type="project" value="UniProtKB-KW"/>
</dbReference>
<comment type="similarity">
    <text evidence="1">Belongs to the bacterial ribosomal protein bL31 family. Type A subfamily.</text>
</comment>
<dbReference type="EMBL" id="BARS01028973">
    <property type="protein sequence ID" value="GAG00130.1"/>
    <property type="molecule type" value="Genomic_DNA"/>
</dbReference>
<evidence type="ECO:0000256" key="6">
    <source>
        <dbReference type="ARBA" id="ARBA00035687"/>
    </source>
</evidence>
<dbReference type="GO" id="GO:0006412">
    <property type="term" value="P:translation"/>
    <property type="evidence" value="ECO:0007669"/>
    <property type="project" value="InterPro"/>
</dbReference>
<organism evidence="7">
    <name type="scientific">marine sediment metagenome</name>
    <dbReference type="NCBI Taxonomy" id="412755"/>
    <lineage>
        <taxon>unclassified sequences</taxon>
        <taxon>metagenomes</taxon>
        <taxon>ecological metagenomes</taxon>
    </lineage>
</organism>
<dbReference type="GO" id="GO:0003735">
    <property type="term" value="F:structural constituent of ribosome"/>
    <property type="evidence" value="ECO:0007669"/>
    <property type="project" value="InterPro"/>
</dbReference>
<protein>
    <recommendedName>
        <fullName evidence="6">Large ribosomal subunit protein bL31</fullName>
    </recommendedName>
</protein>
<evidence type="ECO:0000256" key="1">
    <source>
        <dbReference type="ARBA" id="ARBA00009296"/>
    </source>
</evidence>
<dbReference type="HAMAP" id="MF_00501">
    <property type="entry name" value="Ribosomal_bL31_1"/>
    <property type="match status" value="1"/>
</dbReference>
<name>X0U3K0_9ZZZZ</name>
<keyword evidence="4" id="KW-0689">Ribosomal protein</keyword>
<dbReference type="NCBIfam" id="NF000612">
    <property type="entry name" value="PRK00019.1"/>
    <property type="match status" value="1"/>
</dbReference>
<gene>
    <name evidence="7" type="ORF">S01H1_45347</name>
</gene>
<dbReference type="InterPro" id="IPR042105">
    <property type="entry name" value="Ribosomal_bL31_sf"/>
</dbReference>
<comment type="caution">
    <text evidence="7">The sequence shown here is derived from an EMBL/GenBank/DDBJ whole genome shotgun (WGS) entry which is preliminary data.</text>
</comment>
<accession>X0U3K0</accession>
<dbReference type="AlphaFoldDB" id="X0U3K0"/>
<keyword evidence="3" id="KW-0694">RNA-binding</keyword>
<evidence type="ECO:0000256" key="2">
    <source>
        <dbReference type="ARBA" id="ARBA00022730"/>
    </source>
</evidence>
<evidence type="ECO:0000256" key="4">
    <source>
        <dbReference type="ARBA" id="ARBA00022980"/>
    </source>
</evidence>
<dbReference type="PRINTS" id="PR01249">
    <property type="entry name" value="RIBOSOMALL31"/>
</dbReference>
<dbReference type="Gene3D" id="4.10.830.30">
    <property type="entry name" value="Ribosomal protein L31"/>
    <property type="match status" value="1"/>
</dbReference>
<proteinExistence type="inferred from homology"/>
<sequence length="104" mass="11852">MRKDIHPKYYKKAKVTCACGNSFVTGSTEPEIKIELCSACHPFYTGKQKLVDTARRIEKFEAKVKAQKEVAKTRKGKKVKRAAKAKVRVKKEVTVKLNKKITKK</sequence>
<dbReference type="SUPFAM" id="SSF143800">
    <property type="entry name" value="L28p-like"/>
    <property type="match status" value="1"/>
</dbReference>
<evidence type="ECO:0000256" key="5">
    <source>
        <dbReference type="ARBA" id="ARBA00023274"/>
    </source>
</evidence>
<evidence type="ECO:0000256" key="3">
    <source>
        <dbReference type="ARBA" id="ARBA00022884"/>
    </source>
</evidence>
<evidence type="ECO:0000313" key="7">
    <source>
        <dbReference type="EMBL" id="GAG00130.1"/>
    </source>
</evidence>
<dbReference type="PANTHER" id="PTHR33280:SF1">
    <property type="entry name" value="LARGE RIBOSOMAL SUBUNIT PROTEIN BL31C"/>
    <property type="match status" value="1"/>
</dbReference>
<dbReference type="InterPro" id="IPR002150">
    <property type="entry name" value="Ribosomal_bL31"/>
</dbReference>
<keyword evidence="5" id="KW-0687">Ribonucleoprotein</keyword>